<sequence>MEAIKKQAHKLREQVAKQQQAVLKHLAHLGHEGVVVDENELECHQQLQNLYNSTRAAKHFQRNIVRGIEGYISVSLKQMEIVTKLAEDCCKHGTENQSFDNHVTRAALNFGTSHILMENERETLFGILGDQVSGPLRALITGAPLEDARHLTHRYEKLRQEVESQAAEVLKRRSKIRDSEISAESATKLRSAEKRLTELKSTVSALGREATAAMLSVETQQQQITSQRLFAMVDAERTYHRHVISILEKLHAEMILEEQSDESSSQSMSLKMDVNLPPAHQNADSDDSNVHMDVNKDDEYFIGKVIHPFDAQADGELSLSIDDYVVVRQVAPTGWSEGENKGKAGWFPSAYVERQINAPANRIMEANSSP</sequence>
<evidence type="ECO:0000313" key="5">
    <source>
        <dbReference type="EMBL" id="TXG54585.1"/>
    </source>
</evidence>
<proteinExistence type="predicted"/>
<dbReference type="InterPro" id="IPR027267">
    <property type="entry name" value="AH/BAR_dom_sf"/>
</dbReference>
<dbReference type="PROSITE" id="PS50002">
    <property type="entry name" value="SH3"/>
    <property type="match status" value="1"/>
</dbReference>
<evidence type="ECO:0000256" key="2">
    <source>
        <dbReference type="PROSITE-ProRule" id="PRU00192"/>
    </source>
</evidence>
<dbReference type="Gene3D" id="1.20.1270.60">
    <property type="entry name" value="Arfaptin homology (AH) domain/BAR domain"/>
    <property type="match status" value="1"/>
</dbReference>
<evidence type="ECO:0000256" key="3">
    <source>
        <dbReference type="SAM" id="Coils"/>
    </source>
</evidence>
<dbReference type="InterPro" id="IPR036028">
    <property type="entry name" value="SH3-like_dom_sf"/>
</dbReference>
<gene>
    <name evidence="5" type="ORF">EZV62_019841</name>
</gene>
<dbReference type="InterPro" id="IPR050384">
    <property type="entry name" value="Endophilin_SH3RF"/>
</dbReference>
<dbReference type="SMART" id="SM00326">
    <property type="entry name" value="SH3"/>
    <property type="match status" value="1"/>
</dbReference>
<dbReference type="EMBL" id="VAHF01000009">
    <property type="protein sequence ID" value="TXG54585.1"/>
    <property type="molecule type" value="Genomic_DNA"/>
</dbReference>
<dbReference type="Gene3D" id="2.30.30.40">
    <property type="entry name" value="SH3 Domains"/>
    <property type="match status" value="1"/>
</dbReference>
<organism evidence="5 6">
    <name type="scientific">Acer yangbiense</name>
    <dbReference type="NCBI Taxonomy" id="1000413"/>
    <lineage>
        <taxon>Eukaryota</taxon>
        <taxon>Viridiplantae</taxon>
        <taxon>Streptophyta</taxon>
        <taxon>Embryophyta</taxon>
        <taxon>Tracheophyta</taxon>
        <taxon>Spermatophyta</taxon>
        <taxon>Magnoliopsida</taxon>
        <taxon>eudicotyledons</taxon>
        <taxon>Gunneridae</taxon>
        <taxon>Pentapetalae</taxon>
        <taxon>rosids</taxon>
        <taxon>malvids</taxon>
        <taxon>Sapindales</taxon>
        <taxon>Sapindaceae</taxon>
        <taxon>Hippocastanoideae</taxon>
        <taxon>Acereae</taxon>
        <taxon>Acer</taxon>
    </lineage>
</organism>
<dbReference type="PANTHER" id="PTHR14167">
    <property type="entry name" value="SH3 DOMAIN-CONTAINING"/>
    <property type="match status" value="1"/>
</dbReference>
<keyword evidence="6" id="KW-1185">Reference proteome</keyword>
<evidence type="ECO:0000256" key="1">
    <source>
        <dbReference type="ARBA" id="ARBA00022443"/>
    </source>
</evidence>
<name>A0A5C7HDA6_9ROSI</name>
<feature type="domain" description="SH3" evidence="4">
    <location>
        <begin position="298"/>
        <end position="357"/>
    </location>
</feature>
<keyword evidence="3" id="KW-0175">Coiled coil</keyword>
<evidence type="ECO:0000259" key="4">
    <source>
        <dbReference type="PROSITE" id="PS50002"/>
    </source>
</evidence>
<comment type="caution">
    <text evidence="5">The sequence shown here is derived from an EMBL/GenBank/DDBJ whole genome shotgun (WGS) entry which is preliminary data.</text>
</comment>
<dbReference type="Proteomes" id="UP000323000">
    <property type="component" value="Chromosome 9"/>
</dbReference>
<dbReference type="InterPro" id="IPR001452">
    <property type="entry name" value="SH3_domain"/>
</dbReference>
<dbReference type="SUPFAM" id="SSF103657">
    <property type="entry name" value="BAR/IMD domain-like"/>
    <property type="match status" value="1"/>
</dbReference>
<feature type="coiled-coil region" evidence="3">
    <location>
        <begin position="148"/>
        <end position="209"/>
    </location>
</feature>
<accession>A0A5C7HDA6</accession>
<dbReference type="Pfam" id="PF14604">
    <property type="entry name" value="SH3_9"/>
    <property type="match status" value="1"/>
</dbReference>
<keyword evidence="1 2" id="KW-0728">SH3 domain</keyword>
<protein>
    <recommendedName>
        <fullName evidence="4">SH3 domain-containing protein</fullName>
    </recommendedName>
</protein>
<dbReference type="AlphaFoldDB" id="A0A5C7HDA6"/>
<dbReference type="OrthoDB" id="6019202at2759"/>
<dbReference type="PANTHER" id="PTHR14167:SF30">
    <property type="entry name" value="SH3 DOMAIN-CONTAINING PROTEIN 1"/>
    <property type="match status" value="1"/>
</dbReference>
<evidence type="ECO:0000313" key="6">
    <source>
        <dbReference type="Proteomes" id="UP000323000"/>
    </source>
</evidence>
<dbReference type="SUPFAM" id="SSF50044">
    <property type="entry name" value="SH3-domain"/>
    <property type="match status" value="1"/>
</dbReference>
<reference evidence="6" key="1">
    <citation type="journal article" date="2019" name="Gigascience">
        <title>De novo genome assembly of the endangered Acer yangbiense, a plant species with extremely small populations endemic to Yunnan Province, China.</title>
        <authorList>
            <person name="Yang J."/>
            <person name="Wariss H.M."/>
            <person name="Tao L."/>
            <person name="Zhang R."/>
            <person name="Yun Q."/>
            <person name="Hollingsworth P."/>
            <person name="Dao Z."/>
            <person name="Luo G."/>
            <person name="Guo H."/>
            <person name="Ma Y."/>
            <person name="Sun W."/>
        </authorList>
    </citation>
    <scope>NUCLEOTIDE SEQUENCE [LARGE SCALE GENOMIC DNA]</scope>
    <source>
        <strain evidence="6">cv. Malutang</strain>
    </source>
</reference>